<dbReference type="InterPro" id="IPR003593">
    <property type="entry name" value="AAA+_ATPase"/>
</dbReference>
<dbReference type="SMART" id="SM00382">
    <property type="entry name" value="AAA"/>
    <property type="match status" value="1"/>
</dbReference>
<dbReference type="SUPFAM" id="SSF52540">
    <property type="entry name" value="P-loop containing nucleoside triphosphate hydrolases"/>
    <property type="match status" value="1"/>
</dbReference>
<dbReference type="EMBL" id="JACHXU010000008">
    <property type="protein sequence ID" value="MBB3207035.1"/>
    <property type="molecule type" value="Genomic_DNA"/>
</dbReference>
<evidence type="ECO:0000256" key="3">
    <source>
        <dbReference type="ARBA" id="ARBA00022840"/>
    </source>
</evidence>
<dbReference type="PANTHER" id="PTHR32039">
    <property type="entry name" value="MAGNESIUM-CHELATASE SUBUNIT CHLI"/>
    <property type="match status" value="1"/>
</dbReference>
<dbReference type="InterPro" id="IPR025158">
    <property type="entry name" value="Mg_chelat-rel_C"/>
</dbReference>
<keyword evidence="3" id="KW-0067">ATP-binding</keyword>
<comment type="similarity">
    <text evidence="1">Belongs to the Mg-chelatase subunits D/I family. ComM subfamily.</text>
</comment>
<organism evidence="5 6">
    <name type="scientific">Aporhodopirellula rubra</name>
    <dbReference type="NCBI Taxonomy" id="980271"/>
    <lineage>
        <taxon>Bacteria</taxon>
        <taxon>Pseudomonadati</taxon>
        <taxon>Planctomycetota</taxon>
        <taxon>Planctomycetia</taxon>
        <taxon>Pirellulales</taxon>
        <taxon>Pirellulaceae</taxon>
        <taxon>Aporhodopirellula</taxon>
    </lineage>
</organism>
<protein>
    <submittedName>
        <fullName evidence="5">Magnesium chelatase family protein</fullName>
    </submittedName>
</protein>
<reference evidence="5 6" key="1">
    <citation type="submission" date="2020-08" db="EMBL/GenBank/DDBJ databases">
        <title>Genomic Encyclopedia of Type Strains, Phase III (KMG-III): the genomes of soil and plant-associated and newly described type strains.</title>
        <authorList>
            <person name="Whitman W."/>
        </authorList>
    </citation>
    <scope>NUCLEOTIDE SEQUENCE [LARGE SCALE GENOMIC DNA]</scope>
    <source>
        <strain evidence="5 6">CECT 8075</strain>
    </source>
</reference>
<keyword evidence="2" id="KW-0547">Nucleotide-binding</keyword>
<dbReference type="Pfam" id="PF13335">
    <property type="entry name" value="Mg_chelatase_C"/>
    <property type="match status" value="1"/>
</dbReference>
<dbReference type="Pfam" id="PF13541">
    <property type="entry name" value="ChlI"/>
    <property type="match status" value="1"/>
</dbReference>
<dbReference type="InterPro" id="IPR001208">
    <property type="entry name" value="MCM_dom"/>
</dbReference>
<evidence type="ECO:0000313" key="5">
    <source>
        <dbReference type="EMBL" id="MBB3207035.1"/>
    </source>
</evidence>
<dbReference type="InterPro" id="IPR045006">
    <property type="entry name" value="CHLI-like"/>
</dbReference>
<dbReference type="InterPro" id="IPR025943">
    <property type="entry name" value="Sigma_54_int_dom_ATP-bd_2"/>
</dbReference>
<dbReference type="Gene3D" id="3.40.50.300">
    <property type="entry name" value="P-loop containing nucleotide triphosphate hydrolases"/>
    <property type="match status" value="1"/>
</dbReference>
<dbReference type="InterPro" id="IPR004482">
    <property type="entry name" value="Mg_chelat-rel"/>
</dbReference>
<feature type="domain" description="AAA+ ATPase" evidence="4">
    <location>
        <begin position="215"/>
        <end position="398"/>
    </location>
</feature>
<dbReference type="GO" id="GO:0003677">
    <property type="term" value="F:DNA binding"/>
    <property type="evidence" value="ECO:0007669"/>
    <property type="project" value="InterPro"/>
</dbReference>
<evidence type="ECO:0000256" key="2">
    <source>
        <dbReference type="ARBA" id="ARBA00022741"/>
    </source>
</evidence>
<dbReference type="InterPro" id="IPR020568">
    <property type="entry name" value="Ribosomal_Su5_D2-typ_SF"/>
</dbReference>
<dbReference type="AlphaFoldDB" id="A0A7W5DZ00"/>
<dbReference type="Pfam" id="PF01078">
    <property type="entry name" value="Mg_chelatase"/>
    <property type="match status" value="1"/>
</dbReference>
<sequence length="513" mass="55666">MLARLKTFTLLGIEAMPVDVEVDISPAAMPKTILVGLPDTAVKESTHRVERAIVNSGFIRPQDRVVINLAPGDLPKQAPSFDLPVALGVLAGSGQLDAERLEDYAVVGELALEGITRPIKGVLSIAIEAAKDKSLKGLIVPSENAPEAAVVEDLEVIAVDSLAQCVAFLSGEVEIPAVPSRIEELFERFSEYDVDFSDVRGQEMAKRAMTLAAAGRHNLLMIGPPGSGKTMLAKRIPTILPQLVPAESIETTRIYSAVGQLPAKQPLIAKRPFRCPHHTISDAGLVGGGSPPSPGEISKAHNGILFLDELPEFNRKTLEVMRQPLEDGIVTISRALRSTTFPADFMLIAAANPCPCGYRSDPRRSCNCTPPQIERYMGKISGPLLDRIDIHIEVPAVPFEELSAKTTSSESSAMMRENVVRAREAQSERFRDSTVRYNAQMTSRQVRQYCELEPSSIQLLRAGVESLGLSARAHDKILRVARTIADIAGSHAIGEEHLAEAISYRNLDADLWV</sequence>
<dbReference type="PRINTS" id="PR01657">
    <property type="entry name" value="MCMFAMILY"/>
</dbReference>
<dbReference type="InterPro" id="IPR014721">
    <property type="entry name" value="Ribsml_uS5_D2-typ_fold_subgr"/>
</dbReference>
<proteinExistence type="inferred from homology"/>
<dbReference type="InterPro" id="IPR000523">
    <property type="entry name" value="Mg_chelatse_chII-like_cat_dom"/>
</dbReference>
<dbReference type="SUPFAM" id="SSF54211">
    <property type="entry name" value="Ribosomal protein S5 domain 2-like"/>
    <property type="match status" value="1"/>
</dbReference>
<dbReference type="GO" id="GO:0005524">
    <property type="term" value="F:ATP binding"/>
    <property type="evidence" value="ECO:0007669"/>
    <property type="project" value="UniProtKB-KW"/>
</dbReference>
<accession>A0A7W5DZ00</accession>
<comment type="caution">
    <text evidence="5">The sequence shown here is derived from an EMBL/GenBank/DDBJ whole genome shotgun (WGS) entry which is preliminary data.</text>
</comment>
<dbReference type="Proteomes" id="UP000536179">
    <property type="component" value="Unassembled WGS sequence"/>
</dbReference>
<name>A0A7W5DZ00_9BACT</name>
<dbReference type="PROSITE" id="PS00676">
    <property type="entry name" value="SIGMA54_INTERACT_2"/>
    <property type="match status" value="1"/>
</dbReference>
<dbReference type="NCBIfam" id="TIGR00368">
    <property type="entry name" value="YifB family Mg chelatase-like AAA ATPase"/>
    <property type="match status" value="1"/>
</dbReference>
<keyword evidence="6" id="KW-1185">Reference proteome</keyword>
<gene>
    <name evidence="5" type="ORF">FHS27_002849</name>
</gene>
<evidence type="ECO:0000256" key="1">
    <source>
        <dbReference type="ARBA" id="ARBA00006354"/>
    </source>
</evidence>
<evidence type="ECO:0000259" key="4">
    <source>
        <dbReference type="SMART" id="SM00382"/>
    </source>
</evidence>
<dbReference type="Gene3D" id="3.30.230.10">
    <property type="match status" value="1"/>
</dbReference>
<dbReference type="InterPro" id="IPR027417">
    <property type="entry name" value="P-loop_NTPase"/>
</dbReference>
<dbReference type="RefSeq" id="WP_184305414.1">
    <property type="nucleotide sequence ID" value="NZ_JACHXU010000008.1"/>
</dbReference>
<evidence type="ECO:0000313" key="6">
    <source>
        <dbReference type="Proteomes" id="UP000536179"/>
    </source>
</evidence>
<dbReference type="PANTHER" id="PTHR32039:SF7">
    <property type="entry name" value="COMPETENCE PROTEIN COMM"/>
    <property type="match status" value="1"/>
</dbReference>
<dbReference type="CDD" id="cd00009">
    <property type="entry name" value="AAA"/>
    <property type="match status" value="1"/>
</dbReference>